<reference evidence="6" key="1">
    <citation type="submission" date="2022-07" db="EMBL/GenBank/DDBJ databases">
        <title>Description and genome-wide analysis of Profundicola chukchiensis gen. nov., sp. nov., marine bacteria isolated from bottom sediments of the Chukchi Sea.</title>
        <authorList>
            <person name="Romanenko L."/>
            <person name="Otstavnykh N."/>
            <person name="Kurilenko V."/>
            <person name="Eremeev V."/>
            <person name="Velansky P."/>
            <person name="Mikhailov V."/>
            <person name="Isaeva M."/>
        </authorList>
    </citation>
    <scope>NUCLEOTIDE SEQUENCE</scope>
    <source>
        <strain evidence="6">KMM 9713</strain>
    </source>
</reference>
<protein>
    <submittedName>
        <fullName evidence="6">2OG-Fe(II) oxygenase</fullName>
    </submittedName>
</protein>
<evidence type="ECO:0000256" key="3">
    <source>
        <dbReference type="ARBA" id="ARBA00022964"/>
    </source>
</evidence>
<proteinExistence type="predicted"/>
<dbReference type="InterPro" id="IPR006620">
    <property type="entry name" value="Pro_4_hyd_alph"/>
</dbReference>
<dbReference type="GO" id="GO:0071456">
    <property type="term" value="P:cellular response to hypoxia"/>
    <property type="evidence" value="ECO:0007669"/>
    <property type="project" value="TreeGrafter"/>
</dbReference>
<comment type="caution">
    <text evidence="6">The sequence shown here is derived from an EMBL/GenBank/DDBJ whole genome shotgun (WGS) entry which is preliminary data.</text>
</comment>
<dbReference type="PANTHER" id="PTHR12907">
    <property type="entry name" value="EGL NINE HOMOLOG-RELATED"/>
    <property type="match status" value="1"/>
</dbReference>
<dbReference type="GO" id="GO:0008198">
    <property type="term" value="F:ferrous iron binding"/>
    <property type="evidence" value="ECO:0007669"/>
    <property type="project" value="TreeGrafter"/>
</dbReference>
<accession>A0A9X4N0F7</accession>
<dbReference type="Proteomes" id="UP001152599">
    <property type="component" value="Unassembled WGS sequence"/>
</dbReference>
<evidence type="ECO:0000256" key="2">
    <source>
        <dbReference type="ARBA" id="ARBA00022896"/>
    </source>
</evidence>
<dbReference type="InterPro" id="IPR044862">
    <property type="entry name" value="Pro_4_hyd_alph_FE2OG_OXY"/>
</dbReference>
<evidence type="ECO:0000259" key="5">
    <source>
        <dbReference type="SMART" id="SM00702"/>
    </source>
</evidence>
<dbReference type="GO" id="GO:0031543">
    <property type="term" value="F:peptidyl-proline dioxygenase activity"/>
    <property type="evidence" value="ECO:0007669"/>
    <property type="project" value="TreeGrafter"/>
</dbReference>
<feature type="domain" description="Prolyl 4-hydroxylase alpha subunit" evidence="5">
    <location>
        <begin position="22"/>
        <end position="204"/>
    </location>
</feature>
<dbReference type="SMART" id="SM00702">
    <property type="entry name" value="P4Hc"/>
    <property type="match status" value="1"/>
</dbReference>
<evidence type="ECO:0000256" key="4">
    <source>
        <dbReference type="ARBA" id="ARBA00023002"/>
    </source>
</evidence>
<dbReference type="GO" id="GO:0031418">
    <property type="term" value="F:L-ascorbic acid binding"/>
    <property type="evidence" value="ECO:0007669"/>
    <property type="project" value="UniProtKB-KW"/>
</dbReference>
<dbReference type="AlphaFoldDB" id="A0A9X4N0F7"/>
<evidence type="ECO:0000313" key="7">
    <source>
        <dbReference type="Proteomes" id="UP001152599"/>
    </source>
</evidence>
<dbReference type="EMBL" id="JANCMU010000004">
    <property type="protein sequence ID" value="MDG4946400.1"/>
    <property type="molecule type" value="Genomic_DNA"/>
</dbReference>
<gene>
    <name evidence="6" type="ORF">NMK71_08235</name>
</gene>
<keyword evidence="3" id="KW-0223">Dioxygenase</keyword>
<dbReference type="PANTHER" id="PTHR12907:SF26">
    <property type="entry name" value="HIF PROLYL HYDROXYLASE, ISOFORM C"/>
    <property type="match status" value="1"/>
</dbReference>
<keyword evidence="2" id="KW-0847">Vitamin C</keyword>
<name>A0A9X4N0F7_9FLAO</name>
<dbReference type="InterPro" id="IPR051559">
    <property type="entry name" value="HIF_prolyl_hydroxylases"/>
</dbReference>
<organism evidence="6 7">
    <name type="scientific">Profundicola chukchiensis</name>
    <dbReference type="NCBI Taxonomy" id="2961959"/>
    <lineage>
        <taxon>Bacteria</taxon>
        <taxon>Pseudomonadati</taxon>
        <taxon>Bacteroidota</taxon>
        <taxon>Flavobacteriia</taxon>
        <taxon>Flavobacteriales</taxon>
        <taxon>Weeksellaceae</taxon>
        <taxon>Profundicola</taxon>
    </lineage>
</organism>
<keyword evidence="7" id="KW-1185">Reference proteome</keyword>
<dbReference type="RefSeq" id="WP_304420802.1">
    <property type="nucleotide sequence ID" value="NZ_JANCMU010000004.1"/>
</dbReference>
<sequence>MSEQDQHELNQFEALIQGLLDQKYAYINDFLPAEIIQGLVDNLSNLCTSDAMKWAGIGNKMVLKYDKLVRNDRVHWIEDDTTDPFEKVYMEKINRFIQYLNTTCYTSIKTYESHYANYEVGSFYKKHIDQFKTEKGRKFSIILYLNQDWKEEDGGRIGLYPKGADPVYVLPTAGRIVFFRSDELEHEVFPSHTRERNSIAGWMKN</sequence>
<dbReference type="Gene3D" id="2.60.120.620">
    <property type="entry name" value="q2cbj1_9rhob like domain"/>
    <property type="match status" value="1"/>
</dbReference>
<comment type="cofactor">
    <cofactor evidence="1">
        <name>L-ascorbate</name>
        <dbReference type="ChEBI" id="CHEBI:38290"/>
    </cofactor>
</comment>
<evidence type="ECO:0000313" key="6">
    <source>
        <dbReference type="EMBL" id="MDG4946400.1"/>
    </source>
</evidence>
<keyword evidence="4" id="KW-0560">Oxidoreductase</keyword>
<evidence type="ECO:0000256" key="1">
    <source>
        <dbReference type="ARBA" id="ARBA00001961"/>
    </source>
</evidence>
<dbReference type="Pfam" id="PF13640">
    <property type="entry name" value="2OG-FeII_Oxy_3"/>
    <property type="match status" value="1"/>
</dbReference>